<protein>
    <submittedName>
        <fullName evidence="1">Uncharacterized protein</fullName>
    </submittedName>
</protein>
<reference evidence="1 2" key="1">
    <citation type="journal article" date="2017" name="G3 (Bethesda)">
        <title>The Physical Genome Mapping of Anopheles albimanus Corrected Scaffold Misassemblies and Identified Interarm Rearrangements in Genus Anopheles.</title>
        <authorList>
            <person name="Artemov G.N."/>
            <person name="Peery A.N."/>
            <person name="Jiang X."/>
            <person name="Tu Z."/>
            <person name="Stegniy V.N."/>
            <person name="Sharakhova M.V."/>
            <person name="Sharakhov I.V."/>
        </authorList>
    </citation>
    <scope>NUCLEOTIDE SEQUENCE [LARGE SCALE GENOMIC DNA]</scope>
    <source>
        <strain evidence="1 2">ALBI9_A</strain>
    </source>
</reference>
<keyword evidence="2" id="KW-1185">Reference proteome</keyword>
<sequence>ERTVCVRLAFYCSVILVSDLRLETKGREEIGCQEIRKKALGTFTSRKVVHNSFSVQNSKQVKPSKRGLHLPRGIHRLQTCAKVGLPTAIITI</sequence>
<accession>A0A182FZA2</accession>
<organism evidence="1 2">
    <name type="scientific">Anopheles albimanus</name>
    <name type="common">New world malaria mosquito</name>
    <dbReference type="NCBI Taxonomy" id="7167"/>
    <lineage>
        <taxon>Eukaryota</taxon>
        <taxon>Metazoa</taxon>
        <taxon>Ecdysozoa</taxon>
        <taxon>Arthropoda</taxon>
        <taxon>Hexapoda</taxon>
        <taxon>Insecta</taxon>
        <taxon>Pterygota</taxon>
        <taxon>Neoptera</taxon>
        <taxon>Endopterygota</taxon>
        <taxon>Diptera</taxon>
        <taxon>Nematocera</taxon>
        <taxon>Culicoidea</taxon>
        <taxon>Culicidae</taxon>
        <taxon>Anophelinae</taxon>
        <taxon>Anopheles</taxon>
    </lineage>
</organism>
<evidence type="ECO:0000313" key="1">
    <source>
        <dbReference type="EnsemblMetazoa" id="AALB014919-PA"/>
    </source>
</evidence>
<dbReference type="VEuPathDB" id="VectorBase:AALB014919"/>
<proteinExistence type="predicted"/>
<dbReference type="EnsemblMetazoa" id="AALB014919-RA">
    <property type="protein sequence ID" value="AALB014919-PA"/>
    <property type="gene ID" value="AALB014919"/>
</dbReference>
<dbReference type="Proteomes" id="UP000069272">
    <property type="component" value="Chromosome 3R"/>
</dbReference>
<name>A0A182FZA2_ANOAL</name>
<evidence type="ECO:0000313" key="2">
    <source>
        <dbReference type="Proteomes" id="UP000069272"/>
    </source>
</evidence>
<reference evidence="1" key="2">
    <citation type="submission" date="2022-08" db="UniProtKB">
        <authorList>
            <consortium name="EnsemblMetazoa"/>
        </authorList>
    </citation>
    <scope>IDENTIFICATION</scope>
    <source>
        <strain evidence="1">STECLA/ALBI9_A</strain>
    </source>
</reference>
<dbReference type="AlphaFoldDB" id="A0A182FZA2"/>